<keyword evidence="7" id="KW-1185">Reference proteome</keyword>
<dbReference type="EMBL" id="MCOG01000145">
    <property type="protein sequence ID" value="ORY36985.1"/>
    <property type="molecule type" value="Genomic_DNA"/>
</dbReference>
<name>A0A1Y2BS85_9FUNG</name>
<dbReference type="PANTHER" id="PTHR12663:SF0">
    <property type="entry name" value="PRECOCIOUS DISSOCIATION OF SISTERS 5, ISOFORM A"/>
    <property type="match status" value="1"/>
</dbReference>
<keyword evidence="2" id="KW-0132">Cell division</keyword>
<organism evidence="6 7">
    <name type="scientific">Neocallimastix californiae</name>
    <dbReference type="NCBI Taxonomy" id="1754190"/>
    <lineage>
        <taxon>Eukaryota</taxon>
        <taxon>Fungi</taxon>
        <taxon>Fungi incertae sedis</taxon>
        <taxon>Chytridiomycota</taxon>
        <taxon>Chytridiomycota incertae sedis</taxon>
        <taxon>Neocallimastigomycetes</taxon>
        <taxon>Neocallimastigales</taxon>
        <taxon>Neocallimastigaceae</taxon>
        <taxon>Neocallimastix</taxon>
    </lineage>
</organism>
<reference evidence="6 7" key="1">
    <citation type="submission" date="2016-08" db="EMBL/GenBank/DDBJ databases">
        <title>A Parts List for Fungal Cellulosomes Revealed by Comparative Genomics.</title>
        <authorList>
            <consortium name="DOE Joint Genome Institute"/>
            <person name="Haitjema C.H."/>
            <person name="Gilmore S.P."/>
            <person name="Henske J.K."/>
            <person name="Solomon K.V."/>
            <person name="De Groot R."/>
            <person name="Kuo A."/>
            <person name="Mondo S.J."/>
            <person name="Salamov A.A."/>
            <person name="Labutti K."/>
            <person name="Zhao Z."/>
            <person name="Chiniquy J."/>
            <person name="Barry K."/>
            <person name="Brewer H.M."/>
            <person name="Purvine S.O."/>
            <person name="Wright A.T."/>
            <person name="Boxma B."/>
            <person name="Van Alen T."/>
            <person name="Hackstein J.H."/>
            <person name="Baker S.E."/>
            <person name="Grigoriev I.V."/>
            <person name="O'Malley M.A."/>
        </authorList>
    </citation>
    <scope>NUCLEOTIDE SEQUENCE [LARGE SCALE GENOMIC DNA]</scope>
    <source>
        <strain evidence="6 7">G1</strain>
    </source>
</reference>
<dbReference type="GO" id="GO:0000785">
    <property type="term" value="C:chromatin"/>
    <property type="evidence" value="ECO:0007669"/>
    <property type="project" value="TreeGrafter"/>
</dbReference>
<gene>
    <name evidence="6" type="ORF">LY90DRAFT_511414</name>
</gene>
<dbReference type="CDD" id="cd19953">
    <property type="entry name" value="PDS5"/>
    <property type="match status" value="1"/>
</dbReference>
<accession>A0A1Y2BS85</accession>
<dbReference type="GO" id="GO:0005634">
    <property type="term" value="C:nucleus"/>
    <property type="evidence" value="ECO:0007669"/>
    <property type="project" value="UniProtKB-SubCell"/>
</dbReference>
<evidence type="ECO:0000256" key="4">
    <source>
        <dbReference type="ARBA" id="ARBA00023242"/>
    </source>
</evidence>
<dbReference type="GO" id="GO:0051301">
    <property type="term" value="P:cell division"/>
    <property type="evidence" value="ECO:0007669"/>
    <property type="project" value="UniProtKB-KW"/>
</dbReference>
<dbReference type="PANTHER" id="PTHR12663">
    <property type="entry name" value="ANDROGEN INDUCED INHIBITOR OF PROLIFERATION AS3 / PDS5-RELATED"/>
    <property type="match status" value="1"/>
</dbReference>
<dbReference type="GO" id="GO:0007064">
    <property type="term" value="P:mitotic sister chromatid cohesion"/>
    <property type="evidence" value="ECO:0007669"/>
    <property type="project" value="InterPro"/>
</dbReference>
<dbReference type="AlphaFoldDB" id="A0A1Y2BS85"/>
<dbReference type="InterPro" id="IPR016024">
    <property type="entry name" value="ARM-type_fold"/>
</dbReference>
<keyword evidence="3" id="KW-0498">Mitosis</keyword>
<dbReference type="InterPro" id="IPR039776">
    <property type="entry name" value="Pds5"/>
</dbReference>
<proteinExistence type="predicted"/>
<dbReference type="SUPFAM" id="SSF48371">
    <property type="entry name" value="ARM repeat"/>
    <property type="match status" value="1"/>
</dbReference>
<dbReference type="Gene3D" id="1.25.10.10">
    <property type="entry name" value="Leucine-rich Repeat Variant"/>
    <property type="match status" value="1"/>
</dbReference>
<keyword evidence="4" id="KW-0539">Nucleus</keyword>
<evidence type="ECO:0000256" key="5">
    <source>
        <dbReference type="ARBA" id="ARBA00023306"/>
    </source>
</evidence>
<sequence>PEQSKNIHVCLLDILEQIIEEAEHLPTECINTILDNYKQNENIAARTLAVNLCCNQPEKLQRYVCQYINNVILSTQVKENINEFIEAHNLILLMFNLSPEVLLSVIPQLQEELTLENEVVRETATDILGKMFCDTNSSLAKMYPQVWEAWLERSKDKKSSIRIKVINYIHDILENHRELANDINNIIRERAIDPDEKVRVETMKVISKLTPKTAQYISENIFKECIGERCRDKKHIVRLEASKSLCRIYDMHYNVIFQDRITEEGTQLFEKFGWIPNTILKLIYTDDKDILIMIEQLIMDYLIPEQLNNTVRVDRIINIVSSLDERGFLGFVSLLNRQKTWSVFIEKFLKLCETYNGGIMDDVSEMSTVKEQLNQINQSLSNHFPDPKKTYERIRTFINLNDRRSYELIRNTYNPKLSYEKILNSYKELLKRPVLVPVIEELKIILNKISLLIINKDVTSPLIRRIKEPLIYWRNKLYISEWTKGLPNIGDQASQKLITYITENMPVLYEDNIKLLSNLEDSDLVTNTLEALAQIVKLQPEKLPKDNKDIIDKLYSISVNGTPEQAKHSTYLLTFMDNKDEILRKLIKELSDNISVDSPNIITRLTSLSVLAKYANALFEENDNGTKIVSFIIKEVLLKNKEEPAYDEDQDEWIEYDNLDDETKVKCTSLKLMLKRIIAAKDTPDLAYTLAQPFIKLCRRLITNEGEIVPTNNTRLK</sequence>
<dbReference type="GO" id="GO:0006281">
    <property type="term" value="P:DNA repair"/>
    <property type="evidence" value="ECO:0007669"/>
    <property type="project" value="TreeGrafter"/>
</dbReference>
<keyword evidence="5" id="KW-0131">Cell cycle</keyword>
<dbReference type="InterPro" id="IPR011989">
    <property type="entry name" value="ARM-like"/>
</dbReference>
<dbReference type="OrthoDB" id="200660at2759"/>
<feature type="non-terminal residue" evidence="6">
    <location>
        <position position="1"/>
    </location>
</feature>
<dbReference type="STRING" id="1754190.A0A1Y2BS85"/>
<evidence type="ECO:0000313" key="6">
    <source>
        <dbReference type="EMBL" id="ORY36985.1"/>
    </source>
</evidence>
<evidence type="ECO:0000256" key="1">
    <source>
        <dbReference type="ARBA" id="ARBA00004123"/>
    </source>
</evidence>
<dbReference type="Proteomes" id="UP000193920">
    <property type="component" value="Unassembled WGS sequence"/>
</dbReference>
<evidence type="ECO:0000256" key="2">
    <source>
        <dbReference type="ARBA" id="ARBA00022618"/>
    </source>
</evidence>
<evidence type="ECO:0000313" key="7">
    <source>
        <dbReference type="Proteomes" id="UP000193920"/>
    </source>
</evidence>
<protein>
    <recommendedName>
        <fullName evidence="8">ARM repeat-containing protein</fullName>
    </recommendedName>
</protein>
<dbReference type="Pfam" id="PF20168">
    <property type="entry name" value="PDS5"/>
    <property type="match status" value="1"/>
</dbReference>
<comment type="subcellular location">
    <subcellularLocation>
        <location evidence="1">Nucleus</location>
    </subcellularLocation>
</comment>
<evidence type="ECO:0008006" key="8">
    <source>
        <dbReference type="Google" id="ProtNLM"/>
    </source>
</evidence>
<evidence type="ECO:0000256" key="3">
    <source>
        <dbReference type="ARBA" id="ARBA00022776"/>
    </source>
</evidence>
<comment type="caution">
    <text evidence="6">The sequence shown here is derived from an EMBL/GenBank/DDBJ whole genome shotgun (WGS) entry which is preliminary data.</text>
</comment>